<dbReference type="InterPro" id="IPR036615">
    <property type="entry name" value="Mur_ligase_C_dom_sf"/>
</dbReference>
<reference evidence="18" key="1">
    <citation type="submission" date="2022-06" db="EMBL/GenBank/DDBJ databases">
        <title>Complete genome sequence of soil microorganisms Streptomyces sp. Qhu-M197 isolated from Alpine meadows habitats on the Tibetan Plateau.</title>
        <authorList>
            <person name="Zhang B."/>
            <person name="Xiang X."/>
            <person name="Fan J."/>
        </authorList>
    </citation>
    <scope>NUCLEOTIDE SEQUENCE</scope>
    <source>
        <strain evidence="18">Qhu-M197</strain>
    </source>
</reference>
<dbReference type="EMBL" id="CP099468">
    <property type="protein sequence ID" value="USQ84061.1"/>
    <property type="molecule type" value="Genomic_DNA"/>
</dbReference>
<keyword evidence="19" id="KW-1185">Reference proteome</keyword>
<dbReference type="SUPFAM" id="SSF53623">
    <property type="entry name" value="MurD-like peptide ligases, catalytic domain"/>
    <property type="match status" value="1"/>
</dbReference>
<dbReference type="InterPro" id="IPR050061">
    <property type="entry name" value="MurCDEF_pg_biosynth"/>
</dbReference>
<dbReference type="Pfam" id="PF02875">
    <property type="entry name" value="Mur_ligase_C"/>
    <property type="match status" value="1"/>
</dbReference>
<evidence type="ECO:0000256" key="7">
    <source>
        <dbReference type="ARBA" id="ARBA00022741"/>
    </source>
</evidence>
<name>A0ABY4Z514_9ACTN</name>
<feature type="domain" description="Mur ligase C-terminal" evidence="16">
    <location>
        <begin position="316"/>
        <end position="446"/>
    </location>
</feature>
<evidence type="ECO:0000256" key="9">
    <source>
        <dbReference type="ARBA" id="ARBA00022960"/>
    </source>
</evidence>
<protein>
    <recommendedName>
        <fullName evidence="3 14">UDP-N-acetylmuramate--L-alanine ligase</fullName>
        <ecNumber evidence="3 14">6.3.2.8</ecNumber>
    </recommendedName>
    <alternativeName>
        <fullName evidence="14">UDP-N-acetylmuramoyl-L-alanine synthetase</fullName>
    </alternativeName>
</protein>
<comment type="function">
    <text evidence="14">Cell wall formation.</text>
</comment>
<keyword evidence="12 14" id="KW-0961">Cell wall biogenesis/degradation</keyword>
<feature type="binding site" evidence="14">
    <location>
        <begin position="117"/>
        <end position="123"/>
    </location>
    <ligand>
        <name>ATP</name>
        <dbReference type="ChEBI" id="CHEBI:30616"/>
    </ligand>
</feature>
<dbReference type="Pfam" id="PF01225">
    <property type="entry name" value="Mur_ligase"/>
    <property type="match status" value="1"/>
</dbReference>
<dbReference type="RefSeq" id="WP_252547915.1">
    <property type="nucleotide sequence ID" value="NZ_CP099468.1"/>
</dbReference>
<dbReference type="HAMAP" id="MF_00046">
    <property type="entry name" value="MurC"/>
    <property type="match status" value="1"/>
</dbReference>
<comment type="subcellular location">
    <subcellularLocation>
        <location evidence="1 14">Cytoplasm</location>
    </subcellularLocation>
</comment>
<keyword evidence="4 14" id="KW-0963">Cytoplasm</keyword>
<feature type="domain" description="Mur ligase N-terminal catalytic" evidence="15">
    <location>
        <begin position="13"/>
        <end position="108"/>
    </location>
</feature>
<dbReference type="Gene3D" id="3.40.1190.10">
    <property type="entry name" value="Mur-like, catalytic domain"/>
    <property type="match status" value="1"/>
</dbReference>
<evidence type="ECO:0000313" key="18">
    <source>
        <dbReference type="EMBL" id="USQ84061.1"/>
    </source>
</evidence>
<evidence type="ECO:0000256" key="3">
    <source>
        <dbReference type="ARBA" id="ARBA00012211"/>
    </source>
</evidence>
<keyword evidence="6 14" id="KW-0132">Cell division</keyword>
<comment type="similarity">
    <text evidence="14">Belongs to the MurCDEF family.</text>
</comment>
<evidence type="ECO:0000259" key="15">
    <source>
        <dbReference type="Pfam" id="PF01225"/>
    </source>
</evidence>
<dbReference type="InterPro" id="IPR000713">
    <property type="entry name" value="Mur_ligase_N"/>
</dbReference>
<dbReference type="InterPro" id="IPR004101">
    <property type="entry name" value="Mur_ligase_C"/>
</dbReference>
<dbReference type="EC" id="6.3.2.8" evidence="3 14"/>
<comment type="pathway">
    <text evidence="2 14">Cell wall biogenesis; peptidoglycan biosynthesis.</text>
</comment>
<dbReference type="SUPFAM" id="SSF53244">
    <property type="entry name" value="MurD-like peptide ligases, peptide-binding domain"/>
    <property type="match status" value="1"/>
</dbReference>
<evidence type="ECO:0000256" key="2">
    <source>
        <dbReference type="ARBA" id="ARBA00004752"/>
    </source>
</evidence>
<keyword evidence="11 14" id="KW-0131">Cell cycle</keyword>
<dbReference type="Gene3D" id="3.90.190.20">
    <property type="entry name" value="Mur ligase, C-terminal domain"/>
    <property type="match status" value="1"/>
</dbReference>
<dbReference type="Pfam" id="PF08245">
    <property type="entry name" value="Mur_ligase_M"/>
    <property type="match status" value="1"/>
</dbReference>
<evidence type="ECO:0000313" key="19">
    <source>
        <dbReference type="Proteomes" id="UP001056374"/>
    </source>
</evidence>
<dbReference type="InterPro" id="IPR036565">
    <property type="entry name" value="Mur-like_cat_sf"/>
</dbReference>
<evidence type="ECO:0000256" key="14">
    <source>
        <dbReference type="HAMAP-Rule" id="MF_00046"/>
    </source>
</evidence>
<evidence type="ECO:0000256" key="11">
    <source>
        <dbReference type="ARBA" id="ARBA00023306"/>
    </source>
</evidence>
<dbReference type="GO" id="GO:0008763">
    <property type="term" value="F:UDP-N-acetylmuramate-L-alanine ligase activity"/>
    <property type="evidence" value="ECO:0007669"/>
    <property type="project" value="UniProtKB-EC"/>
</dbReference>
<evidence type="ECO:0000256" key="13">
    <source>
        <dbReference type="ARBA" id="ARBA00047833"/>
    </source>
</evidence>
<evidence type="ECO:0000259" key="17">
    <source>
        <dbReference type="Pfam" id="PF08245"/>
    </source>
</evidence>
<sequence>MAPGLPSAMDRPHFIGIGGAGMSGIAKILAQRGAEVAGSDARESATAEALRALGATVHIGHAAEHLADDASCVVVSSAIRADNPELARAAELGIPVVHRSDALARLMDGLRPIAVAGTHGKTTTTSMLAVSLSALGLNPSYAIGGDLDEPGSNALHGGGEIFVAEADESDRSFHKYAPEVAIVLNVELDHHANYASMDEIYESFETFAEKIVPGGTLVISADQEGARELTRRVEGVRVVTYGEAEDADVRVLSVVAQGLRSEVTVLLDGRELTFGVSVPGRHYALNAVAALVAGVSLGVPAAELAPALAAYTGVKRRLQLKGEAAGVQVIDSYAHHPTEMTADLEAMRAAAGDARILVVFQPHLFSRTQELGKEMGQSLALADGSVVLDIYPAREDPIPGVTSELIIEAARAAGAAVTSVHDKDEVPSVIAGMAGPGDLVLTMGAGDVTDLGPRILDRLAQK</sequence>
<keyword evidence="10 14" id="KW-0573">Peptidoglycan synthesis</keyword>
<dbReference type="InterPro" id="IPR005758">
    <property type="entry name" value="UDP-N-AcMur_Ala_ligase_MurC"/>
</dbReference>
<keyword evidence="8 14" id="KW-0067">ATP-binding</keyword>
<keyword evidence="5 14" id="KW-0436">Ligase</keyword>
<comment type="catalytic activity">
    <reaction evidence="13 14">
        <text>UDP-N-acetyl-alpha-D-muramate + L-alanine + ATP = UDP-N-acetyl-alpha-D-muramoyl-L-alanine + ADP + phosphate + H(+)</text>
        <dbReference type="Rhea" id="RHEA:23372"/>
        <dbReference type="ChEBI" id="CHEBI:15378"/>
        <dbReference type="ChEBI" id="CHEBI:30616"/>
        <dbReference type="ChEBI" id="CHEBI:43474"/>
        <dbReference type="ChEBI" id="CHEBI:57972"/>
        <dbReference type="ChEBI" id="CHEBI:70757"/>
        <dbReference type="ChEBI" id="CHEBI:83898"/>
        <dbReference type="ChEBI" id="CHEBI:456216"/>
        <dbReference type="EC" id="6.3.2.8"/>
    </reaction>
</comment>
<keyword evidence="7 14" id="KW-0547">Nucleotide-binding</keyword>
<keyword evidence="9 14" id="KW-0133">Cell shape</keyword>
<evidence type="ECO:0000256" key="10">
    <source>
        <dbReference type="ARBA" id="ARBA00022984"/>
    </source>
</evidence>
<evidence type="ECO:0000256" key="1">
    <source>
        <dbReference type="ARBA" id="ARBA00004496"/>
    </source>
</evidence>
<dbReference type="NCBIfam" id="TIGR01082">
    <property type="entry name" value="murC"/>
    <property type="match status" value="1"/>
</dbReference>
<evidence type="ECO:0000256" key="4">
    <source>
        <dbReference type="ARBA" id="ARBA00022490"/>
    </source>
</evidence>
<proteinExistence type="inferred from homology"/>
<gene>
    <name evidence="14 18" type="primary">murC</name>
    <name evidence="18" type="ORF">NFX46_09775</name>
</gene>
<dbReference type="PANTHER" id="PTHR43445">
    <property type="entry name" value="UDP-N-ACETYLMURAMATE--L-ALANINE LIGASE-RELATED"/>
    <property type="match status" value="1"/>
</dbReference>
<evidence type="ECO:0000256" key="8">
    <source>
        <dbReference type="ARBA" id="ARBA00022840"/>
    </source>
</evidence>
<dbReference type="Gene3D" id="3.40.50.720">
    <property type="entry name" value="NAD(P)-binding Rossmann-like Domain"/>
    <property type="match status" value="1"/>
</dbReference>
<feature type="domain" description="Mur ligase central" evidence="17">
    <location>
        <begin position="115"/>
        <end position="293"/>
    </location>
</feature>
<evidence type="ECO:0000256" key="12">
    <source>
        <dbReference type="ARBA" id="ARBA00023316"/>
    </source>
</evidence>
<accession>A0ABY4Z514</accession>
<dbReference type="InterPro" id="IPR013221">
    <property type="entry name" value="Mur_ligase_cen"/>
</dbReference>
<organism evidence="18 19">
    <name type="scientific">Streptomyces phaeoluteigriseus</name>
    <dbReference type="NCBI Taxonomy" id="114686"/>
    <lineage>
        <taxon>Bacteria</taxon>
        <taxon>Bacillati</taxon>
        <taxon>Actinomycetota</taxon>
        <taxon>Actinomycetes</taxon>
        <taxon>Kitasatosporales</taxon>
        <taxon>Streptomycetaceae</taxon>
        <taxon>Streptomyces</taxon>
        <taxon>Streptomyces aurantiacus group</taxon>
    </lineage>
</organism>
<evidence type="ECO:0000256" key="6">
    <source>
        <dbReference type="ARBA" id="ARBA00022618"/>
    </source>
</evidence>
<dbReference type="Proteomes" id="UP001056374">
    <property type="component" value="Chromosome"/>
</dbReference>
<dbReference type="PANTHER" id="PTHR43445:SF3">
    <property type="entry name" value="UDP-N-ACETYLMURAMATE--L-ALANINE LIGASE"/>
    <property type="match status" value="1"/>
</dbReference>
<dbReference type="SUPFAM" id="SSF51984">
    <property type="entry name" value="MurCD N-terminal domain"/>
    <property type="match status" value="1"/>
</dbReference>
<evidence type="ECO:0000256" key="5">
    <source>
        <dbReference type="ARBA" id="ARBA00022598"/>
    </source>
</evidence>
<evidence type="ECO:0000259" key="16">
    <source>
        <dbReference type="Pfam" id="PF02875"/>
    </source>
</evidence>